<dbReference type="Gene3D" id="1.10.472.130">
    <property type="match status" value="1"/>
</dbReference>
<evidence type="ECO:0008006" key="17">
    <source>
        <dbReference type="Google" id="ProtNLM"/>
    </source>
</evidence>
<dbReference type="GO" id="GO:0005524">
    <property type="term" value="F:ATP binding"/>
    <property type="evidence" value="ECO:0007669"/>
    <property type="project" value="UniProtKB-KW"/>
</dbReference>
<sequence length="981" mass="112509">MGDIIQFTADTFVKLNRNLNDLEDVRQVMSAMATLRQMQIDIDMTIGPIEEAYSLFAACDIQISKEELDTVDSIRYSFEKLLQTSGLVQESLLEMQPHFRDKLMSGVTQFNNDVDDYLADYNETFFDDLWTKFETYSAGEDLFGMLKSEYPELHKVKKELYMLQKLYSLYNAVMVNINGYNDIMWSEVDIEAINVELLEFQTRIRKLPKGLKEWQAFLDLQKKINDFSECCPILELMSNQAMKKRHWDRIAAITGHEFNFEMESIPLKSIMEAPLLEFKEDIEVGLLGIQMLWTKLAEEALSMARHDKRAMIVTNLKFLDLLNQLIDQTTCDLAKFERIKYETLITIHVHQRDIFDDMVKMHVKSVNDFEWLKQSRFYFKEDLDQCHVQITDVNFIYQNEFLGCTERLVITPLTDRCYITLAQALGMSMGGAPAGPAGTGKTETVKDMGKALGKYVVVFNCSDQMDFRGLGRIFKGLAESGSWGCFDEFNRIELPVLSVAAQQIYIILTAKKERKKDFIFSDGDHVTLNPEFGLFLTMNPGYAGRQELPENLKVQFRTVAMMVPDRQVHYDFGLRNILSVLRSLGSEKRSRVGETENTIVMRVLRDMNISKLVSTSYEINLYETQLVRHGMMALGPSGAGKSCCINVLMKSLTELGMPHREIRMNPKAITAPQMFGRLDVATNDWTDGIFSTLWRRTLKIKKDDNKTLTLANGDRIPMAANCKILFEVHNIDNASPATVSRNGMVYMSSSALPWRPILKACDLLQGLIPNTDEKIRLPDSHMEKLFIFAIMWSFGALLETGDREKLQEFLLAHGTFQYPPLVKDQTIFEYFVDNSGDWEHWSKRVDVYIYPPDKVPEFSSILVPNVDNVRTRFLIETIAKQEKAVLLIGEQGTAKTVMVKGHLSNLDAEHHLVKGMNFSSATTPYIFQRTIESYIEKRMGSTYGPPGGRKMTVFIDDISMPIINEWGDQVNMFDKFLYTLQ</sequence>
<evidence type="ECO:0000259" key="14">
    <source>
        <dbReference type="Pfam" id="PF17852"/>
    </source>
</evidence>
<keyword evidence="2" id="KW-0963">Cytoplasm</keyword>
<keyword evidence="4" id="KW-0547">Nucleotide-binding</keyword>
<dbReference type="InterPro" id="IPR035699">
    <property type="entry name" value="AAA_6"/>
</dbReference>
<comment type="subcellular location">
    <subcellularLocation>
        <location evidence="1">Cytoplasm</location>
        <location evidence="1">Cytoskeleton</location>
        <location evidence="1">Cilium axoneme</location>
    </subcellularLocation>
</comment>
<feature type="domain" description="Dynein heavy chain linker" evidence="12">
    <location>
        <begin position="153"/>
        <end position="283"/>
    </location>
</feature>
<evidence type="ECO:0000256" key="2">
    <source>
        <dbReference type="ARBA" id="ARBA00022490"/>
    </source>
</evidence>
<dbReference type="Pfam" id="PF08393">
    <property type="entry name" value="DHC_N2"/>
    <property type="match status" value="1"/>
</dbReference>
<dbReference type="FunFam" id="3.40.50.300:FF:000044">
    <property type="entry name" value="Dynein heavy chain 5, axonemal"/>
    <property type="match status" value="1"/>
</dbReference>
<dbReference type="FunFam" id="1.20.58.1120:FF:000004">
    <property type="entry name" value="Dynein axonemal heavy chain 5"/>
    <property type="match status" value="1"/>
</dbReference>
<dbReference type="GO" id="GO:0005874">
    <property type="term" value="C:microtubule"/>
    <property type="evidence" value="ECO:0007669"/>
    <property type="project" value="UniProtKB-KW"/>
</dbReference>
<feature type="domain" description="Dynein heavy chain hydrolytic ATP-binding dynein motor region" evidence="13">
    <location>
        <begin position="397"/>
        <end position="567"/>
    </location>
</feature>
<keyword evidence="10" id="KW-0206">Cytoskeleton</keyword>
<keyword evidence="5" id="KW-0067">ATP-binding</keyword>
<proteinExistence type="predicted"/>
<name>A0AAD9PBE0_RIDPI</name>
<dbReference type="GO" id="GO:0045505">
    <property type="term" value="F:dynein intermediate chain binding"/>
    <property type="evidence" value="ECO:0007669"/>
    <property type="project" value="InterPro"/>
</dbReference>
<evidence type="ECO:0000256" key="6">
    <source>
        <dbReference type="ARBA" id="ARBA00023017"/>
    </source>
</evidence>
<keyword evidence="11" id="KW-0966">Cell projection</keyword>
<dbReference type="InterPro" id="IPR027417">
    <property type="entry name" value="P-loop_NTPase"/>
</dbReference>
<dbReference type="InterPro" id="IPR041466">
    <property type="entry name" value="Dynein_AAA5_ext"/>
</dbReference>
<keyword evidence="3" id="KW-0493">Microtubule</keyword>
<dbReference type="GO" id="GO:0005858">
    <property type="term" value="C:axonemal dynein complex"/>
    <property type="evidence" value="ECO:0007669"/>
    <property type="project" value="TreeGrafter"/>
</dbReference>
<reference evidence="15" key="1">
    <citation type="journal article" date="2023" name="Mol. Biol. Evol.">
        <title>Third-Generation Sequencing Reveals the Adaptive Role of the Epigenome in Three Deep-Sea Polychaetes.</title>
        <authorList>
            <person name="Perez M."/>
            <person name="Aroh O."/>
            <person name="Sun Y."/>
            <person name="Lan Y."/>
            <person name="Juniper S.K."/>
            <person name="Young C.R."/>
            <person name="Angers B."/>
            <person name="Qian P.Y."/>
        </authorList>
    </citation>
    <scope>NUCLEOTIDE SEQUENCE</scope>
    <source>
        <strain evidence="15">R07B-5</strain>
    </source>
</reference>
<evidence type="ECO:0000256" key="11">
    <source>
        <dbReference type="ARBA" id="ARBA00023273"/>
    </source>
</evidence>
<dbReference type="Gene3D" id="3.40.50.300">
    <property type="entry name" value="P-loop containing nucleotide triphosphate hydrolases"/>
    <property type="match status" value="4"/>
</dbReference>
<feature type="domain" description="Dynein heavy chain AAA 5 extension" evidence="14">
    <location>
        <begin position="759"/>
        <end position="842"/>
    </location>
</feature>
<dbReference type="EMBL" id="JAODUO010000050">
    <property type="protein sequence ID" value="KAK2191578.1"/>
    <property type="molecule type" value="Genomic_DNA"/>
</dbReference>
<evidence type="ECO:0000256" key="4">
    <source>
        <dbReference type="ARBA" id="ARBA00022741"/>
    </source>
</evidence>
<comment type="caution">
    <text evidence="15">The sequence shown here is derived from an EMBL/GenBank/DDBJ whole genome shotgun (WGS) entry which is preliminary data.</text>
</comment>
<evidence type="ECO:0000256" key="7">
    <source>
        <dbReference type="ARBA" id="ARBA00023054"/>
    </source>
</evidence>
<evidence type="ECO:0000313" key="16">
    <source>
        <dbReference type="Proteomes" id="UP001209878"/>
    </source>
</evidence>
<dbReference type="PANTHER" id="PTHR46532:SF11">
    <property type="entry name" value="DYNEIN AXONEMAL HEAVY CHAIN 12"/>
    <property type="match status" value="1"/>
</dbReference>
<dbReference type="AlphaFoldDB" id="A0AAD9PBE0"/>
<dbReference type="Pfam" id="PF17852">
    <property type="entry name" value="Dynein_AAA_lid"/>
    <property type="match status" value="1"/>
</dbReference>
<dbReference type="Pfam" id="PF12775">
    <property type="entry name" value="AAA_7"/>
    <property type="match status" value="1"/>
</dbReference>
<evidence type="ECO:0000256" key="9">
    <source>
        <dbReference type="ARBA" id="ARBA00023175"/>
    </source>
</evidence>
<evidence type="ECO:0000256" key="5">
    <source>
        <dbReference type="ARBA" id="ARBA00022840"/>
    </source>
</evidence>
<dbReference type="InterPro" id="IPR013602">
    <property type="entry name" value="Dynein_heavy_linker"/>
</dbReference>
<dbReference type="PANTHER" id="PTHR46532">
    <property type="entry name" value="MALE FERTILITY FACTOR KL5"/>
    <property type="match status" value="1"/>
</dbReference>
<keyword evidence="6" id="KW-0243">Dynein</keyword>
<evidence type="ECO:0000259" key="13">
    <source>
        <dbReference type="Pfam" id="PF12774"/>
    </source>
</evidence>
<dbReference type="GO" id="GO:0007018">
    <property type="term" value="P:microtubule-based movement"/>
    <property type="evidence" value="ECO:0007669"/>
    <property type="project" value="InterPro"/>
</dbReference>
<keyword evidence="8" id="KW-0969">Cilium</keyword>
<accession>A0AAD9PBE0</accession>
<evidence type="ECO:0000256" key="1">
    <source>
        <dbReference type="ARBA" id="ARBA00004430"/>
    </source>
</evidence>
<dbReference type="InterPro" id="IPR026983">
    <property type="entry name" value="DHC"/>
</dbReference>
<protein>
    <recommendedName>
        <fullName evidence="17">Dynein heavy chain</fullName>
    </recommendedName>
</protein>
<evidence type="ECO:0000256" key="8">
    <source>
        <dbReference type="ARBA" id="ARBA00023069"/>
    </source>
</evidence>
<dbReference type="GO" id="GO:0051959">
    <property type="term" value="F:dynein light intermediate chain binding"/>
    <property type="evidence" value="ECO:0007669"/>
    <property type="project" value="InterPro"/>
</dbReference>
<evidence type="ECO:0000256" key="10">
    <source>
        <dbReference type="ARBA" id="ARBA00023212"/>
    </source>
</evidence>
<evidence type="ECO:0000259" key="12">
    <source>
        <dbReference type="Pfam" id="PF08393"/>
    </source>
</evidence>
<organism evidence="15 16">
    <name type="scientific">Ridgeia piscesae</name>
    <name type="common">Tubeworm</name>
    <dbReference type="NCBI Taxonomy" id="27915"/>
    <lineage>
        <taxon>Eukaryota</taxon>
        <taxon>Metazoa</taxon>
        <taxon>Spiralia</taxon>
        <taxon>Lophotrochozoa</taxon>
        <taxon>Annelida</taxon>
        <taxon>Polychaeta</taxon>
        <taxon>Sedentaria</taxon>
        <taxon>Canalipalpata</taxon>
        <taxon>Sabellida</taxon>
        <taxon>Siboglinidae</taxon>
        <taxon>Ridgeia</taxon>
    </lineage>
</organism>
<dbReference type="Gene3D" id="1.20.58.1120">
    <property type="match status" value="1"/>
</dbReference>
<dbReference type="SUPFAM" id="SSF52540">
    <property type="entry name" value="P-loop containing nucleoside triphosphate hydrolases"/>
    <property type="match status" value="2"/>
</dbReference>
<dbReference type="Pfam" id="PF12774">
    <property type="entry name" value="AAA_6"/>
    <property type="match status" value="1"/>
</dbReference>
<dbReference type="Proteomes" id="UP001209878">
    <property type="component" value="Unassembled WGS sequence"/>
</dbReference>
<keyword evidence="9" id="KW-0505">Motor protein</keyword>
<keyword evidence="16" id="KW-1185">Reference proteome</keyword>
<evidence type="ECO:0000256" key="3">
    <source>
        <dbReference type="ARBA" id="ARBA00022701"/>
    </source>
</evidence>
<evidence type="ECO:0000313" key="15">
    <source>
        <dbReference type="EMBL" id="KAK2191578.1"/>
    </source>
</evidence>
<keyword evidence="7" id="KW-0175">Coiled coil</keyword>
<gene>
    <name evidence="15" type="ORF">NP493_51g05039</name>
</gene>